<name>A0A0U1HWB1_YERRO</name>
<protein>
    <submittedName>
        <fullName evidence="1">Uncharacterized protein</fullName>
    </submittedName>
</protein>
<evidence type="ECO:0000313" key="2">
    <source>
        <dbReference type="Proteomes" id="UP000042054"/>
    </source>
</evidence>
<sequence>MGRHEGGPNNRWISTTQGGRICRYNTKRPMKFTGRYKAEKYQPMAEPASGLTVFMHG</sequence>
<dbReference type="Proteomes" id="UP000042054">
    <property type="component" value="Unassembled WGS sequence"/>
</dbReference>
<dbReference type="RefSeq" id="WP_156171983.1">
    <property type="nucleotide sequence ID" value="NZ_CABIHY010000049.1"/>
</dbReference>
<proteinExistence type="predicted"/>
<reference evidence="1 2" key="1">
    <citation type="submission" date="2015-03" db="EMBL/GenBank/DDBJ databases">
        <authorList>
            <person name="Murphy D."/>
        </authorList>
    </citation>
    <scope>NUCLEOTIDE SEQUENCE [LARGE SCALE GENOMIC DNA]</scope>
    <source>
        <strain evidence="1 2">68/02</strain>
    </source>
</reference>
<dbReference type="AlphaFoldDB" id="A0A0U1HWB1"/>
<dbReference type="EMBL" id="CTKE01000018">
    <property type="protein sequence ID" value="CQI94838.1"/>
    <property type="molecule type" value="Genomic_DNA"/>
</dbReference>
<gene>
    <name evidence="1" type="ORF">ERS008555_03273</name>
</gene>
<accession>A0A0U1HWB1</accession>
<organism evidence="1 2">
    <name type="scientific">Yersinia rohdei</name>
    <dbReference type="NCBI Taxonomy" id="29485"/>
    <lineage>
        <taxon>Bacteria</taxon>
        <taxon>Pseudomonadati</taxon>
        <taxon>Pseudomonadota</taxon>
        <taxon>Gammaproteobacteria</taxon>
        <taxon>Enterobacterales</taxon>
        <taxon>Yersiniaceae</taxon>
        <taxon>Yersinia</taxon>
    </lineage>
</organism>
<evidence type="ECO:0000313" key="1">
    <source>
        <dbReference type="EMBL" id="CQI94838.1"/>
    </source>
</evidence>